<protein>
    <submittedName>
        <fullName evidence="2">Uncharacterized protein</fullName>
    </submittedName>
</protein>
<accession>A0A820NGQ7</accession>
<feature type="non-terminal residue" evidence="2">
    <location>
        <position position="146"/>
    </location>
</feature>
<dbReference type="AlphaFoldDB" id="A0A820NGQ7"/>
<name>A0A820NGQ7_9BILA</name>
<feature type="transmembrane region" description="Helical" evidence="1">
    <location>
        <begin position="32"/>
        <end position="57"/>
    </location>
</feature>
<dbReference type="EMBL" id="CAJOBE010062479">
    <property type="protein sequence ID" value="CAF4390561.1"/>
    <property type="molecule type" value="Genomic_DNA"/>
</dbReference>
<proteinExistence type="predicted"/>
<dbReference type="Proteomes" id="UP000663874">
    <property type="component" value="Unassembled WGS sequence"/>
</dbReference>
<organism evidence="2 3">
    <name type="scientific">Rotaria sordida</name>
    <dbReference type="NCBI Taxonomy" id="392033"/>
    <lineage>
        <taxon>Eukaryota</taxon>
        <taxon>Metazoa</taxon>
        <taxon>Spiralia</taxon>
        <taxon>Gnathifera</taxon>
        <taxon>Rotifera</taxon>
        <taxon>Eurotatoria</taxon>
        <taxon>Bdelloidea</taxon>
        <taxon>Philodinida</taxon>
        <taxon>Philodinidae</taxon>
        <taxon>Rotaria</taxon>
    </lineage>
</organism>
<keyword evidence="1" id="KW-1133">Transmembrane helix</keyword>
<reference evidence="2" key="1">
    <citation type="submission" date="2021-02" db="EMBL/GenBank/DDBJ databases">
        <authorList>
            <person name="Nowell W R."/>
        </authorList>
    </citation>
    <scope>NUCLEOTIDE SEQUENCE</scope>
</reference>
<sequence>QAVAYPETGATTDVEDLLLKNMFQLNSDPRCLIISPLLWTLLVRGICLFILLFMILIKFCKCKQCIKCRQRTKDIFKHTDIIGEGEMWAGGLATLAIVVLISFCYWFSVSFIRRYPIEEVVEPATFACNQLLVNAQFSSGLELLDI</sequence>
<feature type="non-terminal residue" evidence="2">
    <location>
        <position position="1"/>
    </location>
</feature>
<keyword evidence="1" id="KW-0472">Membrane</keyword>
<evidence type="ECO:0000313" key="2">
    <source>
        <dbReference type="EMBL" id="CAF4390561.1"/>
    </source>
</evidence>
<comment type="caution">
    <text evidence="2">The sequence shown here is derived from an EMBL/GenBank/DDBJ whole genome shotgun (WGS) entry which is preliminary data.</text>
</comment>
<evidence type="ECO:0000313" key="3">
    <source>
        <dbReference type="Proteomes" id="UP000663874"/>
    </source>
</evidence>
<keyword evidence="1" id="KW-0812">Transmembrane</keyword>
<feature type="transmembrane region" description="Helical" evidence="1">
    <location>
        <begin position="87"/>
        <end position="108"/>
    </location>
</feature>
<evidence type="ECO:0000256" key="1">
    <source>
        <dbReference type="SAM" id="Phobius"/>
    </source>
</evidence>
<gene>
    <name evidence="2" type="ORF">FNK824_LOCUS43607</name>
</gene>